<dbReference type="SUPFAM" id="SSF52540">
    <property type="entry name" value="P-loop containing nucleoside triphosphate hydrolases"/>
    <property type="match status" value="1"/>
</dbReference>
<evidence type="ECO:0000256" key="6">
    <source>
        <dbReference type="ARBA" id="ARBA00022840"/>
    </source>
</evidence>
<comment type="caution">
    <text evidence="10">The sequence shown here is derived from an EMBL/GenBank/DDBJ whole genome shotgun (WGS) entry which is preliminary data.</text>
</comment>
<dbReference type="GO" id="GO:0016887">
    <property type="term" value="F:ATP hydrolysis activity"/>
    <property type="evidence" value="ECO:0007669"/>
    <property type="project" value="InterPro"/>
</dbReference>
<accession>A0AAV2PJ02</accession>
<dbReference type="GO" id="GO:0005524">
    <property type="term" value="F:ATP binding"/>
    <property type="evidence" value="ECO:0007669"/>
    <property type="project" value="UniProtKB-KW"/>
</dbReference>
<dbReference type="InterPro" id="IPR001270">
    <property type="entry name" value="ClpA/B"/>
</dbReference>
<evidence type="ECO:0000256" key="1">
    <source>
        <dbReference type="ARBA" id="ARBA00004319"/>
    </source>
</evidence>
<comment type="similarity">
    <text evidence="2">Belongs to the ClpA/ClpB family. Torsin subfamily.</text>
</comment>
<feature type="chain" id="PRO_5043707738" description="Torsin-1A C-terminal domain-containing protein" evidence="8">
    <location>
        <begin position="22"/>
        <end position="340"/>
    </location>
</feature>
<evidence type="ECO:0000313" key="10">
    <source>
        <dbReference type="EMBL" id="CAL4060221.1"/>
    </source>
</evidence>
<dbReference type="GO" id="GO:0005788">
    <property type="term" value="C:endoplasmic reticulum lumen"/>
    <property type="evidence" value="ECO:0007669"/>
    <property type="project" value="UniProtKB-SubCell"/>
</dbReference>
<dbReference type="FunFam" id="3.40.50.300:FF:002276">
    <property type="entry name" value="Torsin, putative"/>
    <property type="match status" value="1"/>
</dbReference>
<evidence type="ECO:0000256" key="5">
    <source>
        <dbReference type="ARBA" id="ARBA00022824"/>
    </source>
</evidence>
<keyword evidence="3 8" id="KW-0732">Signal</keyword>
<keyword evidence="5" id="KW-0256">Endoplasmic reticulum</keyword>
<gene>
    <name evidence="10" type="ORF">MNOR_LOCUS1149</name>
</gene>
<evidence type="ECO:0000256" key="3">
    <source>
        <dbReference type="ARBA" id="ARBA00022729"/>
    </source>
</evidence>
<comment type="subcellular location">
    <subcellularLocation>
        <location evidence="1">Endoplasmic reticulum lumen</location>
    </subcellularLocation>
</comment>
<dbReference type="InterPro" id="IPR010448">
    <property type="entry name" value="Torsin"/>
</dbReference>
<feature type="domain" description="Torsin-1A C-terminal" evidence="9">
    <location>
        <begin position="272"/>
        <end position="328"/>
    </location>
</feature>
<keyword evidence="4" id="KW-0547">Nucleotide-binding</keyword>
<feature type="signal peptide" evidence="8">
    <location>
        <begin position="1"/>
        <end position="21"/>
    </location>
</feature>
<protein>
    <recommendedName>
        <fullName evidence="9">Torsin-1A C-terminal domain-containing protein</fullName>
    </recommendedName>
</protein>
<organism evidence="10 11">
    <name type="scientific">Meganyctiphanes norvegica</name>
    <name type="common">Northern krill</name>
    <name type="synonym">Thysanopoda norvegica</name>
    <dbReference type="NCBI Taxonomy" id="48144"/>
    <lineage>
        <taxon>Eukaryota</taxon>
        <taxon>Metazoa</taxon>
        <taxon>Ecdysozoa</taxon>
        <taxon>Arthropoda</taxon>
        <taxon>Crustacea</taxon>
        <taxon>Multicrustacea</taxon>
        <taxon>Malacostraca</taxon>
        <taxon>Eumalacostraca</taxon>
        <taxon>Eucarida</taxon>
        <taxon>Euphausiacea</taxon>
        <taxon>Euphausiidae</taxon>
        <taxon>Meganyctiphanes</taxon>
    </lineage>
</organism>
<evidence type="ECO:0000259" key="9">
    <source>
        <dbReference type="Pfam" id="PF21376"/>
    </source>
</evidence>
<proteinExistence type="inferred from homology"/>
<evidence type="ECO:0000313" key="11">
    <source>
        <dbReference type="Proteomes" id="UP001497623"/>
    </source>
</evidence>
<dbReference type="EMBL" id="CAXKWB010000290">
    <property type="protein sequence ID" value="CAL4060221.1"/>
    <property type="molecule type" value="Genomic_DNA"/>
</dbReference>
<evidence type="ECO:0000256" key="2">
    <source>
        <dbReference type="ARBA" id="ARBA00006235"/>
    </source>
</evidence>
<dbReference type="Pfam" id="PF21376">
    <property type="entry name" value="TOR1A_C"/>
    <property type="match status" value="1"/>
</dbReference>
<keyword evidence="7" id="KW-0325">Glycoprotein</keyword>
<keyword evidence="11" id="KW-1185">Reference proteome</keyword>
<dbReference type="PANTHER" id="PTHR10760:SF2">
    <property type="entry name" value="LD13476P-RELATED"/>
    <property type="match status" value="1"/>
</dbReference>
<evidence type="ECO:0000256" key="7">
    <source>
        <dbReference type="ARBA" id="ARBA00023180"/>
    </source>
</evidence>
<dbReference type="InterPro" id="IPR027417">
    <property type="entry name" value="P-loop_NTPase"/>
</dbReference>
<dbReference type="Proteomes" id="UP001497623">
    <property type="component" value="Unassembled WGS sequence"/>
</dbReference>
<sequence length="340" mass="38763">MKVPDKIIVCVVLSMINCAHCLDPFTIGGIIALTSSAISGILYAWNSEGCRGNWIEPDLKGLAQNLDKHVHGQHLVKGVVVRALIGHLQNDKPKKALVLSFHGWTGGGKNYVSNFIAESLFYRGKDSNNVHLYVSTKHFPRETEVESYKLKLQKDITDSVTNCHRSLFIFDEIDKMPLGLIDAIKPFIDYHEKLDGVDFRNSIFLFLSNTGGTEVTRLMLKRWKEGKKRDDITHQDMESLIEKGAFKEIGGLHKSDIILHNLIDYYVPFLPLERKHVELCAKEEFKRRGKRPTAQRTNQVVDKLIYWPKEAKLFSTTGCKRVAQKVSFILADEDYDNIFD</sequence>
<keyword evidence="6" id="KW-0067">ATP-binding</keyword>
<dbReference type="Gene3D" id="3.40.50.300">
    <property type="entry name" value="P-loop containing nucleotide triphosphate hydrolases"/>
    <property type="match status" value="1"/>
</dbReference>
<dbReference type="Pfam" id="PF06309">
    <property type="entry name" value="Torsin"/>
    <property type="match status" value="1"/>
</dbReference>
<dbReference type="PANTHER" id="PTHR10760">
    <property type="entry name" value="TORSIN"/>
    <property type="match status" value="1"/>
</dbReference>
<name>A0AAV2PJ02_MEGNR</name>
<reference evidence="10 11" key="1">
    <citation type="submission" date="2024-05" db="EMBL/GenBank/DDBJ databases">
        <authorList>
            <person name="Wallberg A."/>
        </authorList>
    </citation>
    <scope>NUCLEOTIDE SEQUENCE [LARGE SCALE GENOMIC DNA]</scope>
</reference>
<evidence type="ECO:0000256" key="4">
    <source>
        <dbReference type="ARBA" id="ARBA00022741"/>
    </source>
</evidence>
<dbReference type="PRINTS" id="PR00300">
    <property type="entry name" value="CLPPROTEASEA"/>
</dbReference>
<dbReference type="InterPro" id="IPR049337">
    <property type="entry name" value="TOR1A_C"/>
</dbReference>
<dbReference type="GO" id="GO:0071218">
    <property type="term" value="P:cellular response to misfolded protein"/>
    <property type="evidence" value="ECO:0007669"/>
    <property type="project" value="TreeGrafter"/>
</dbReference>
<dbReference type="AlphaFoldDB" id="A0AAV2PJ02"/>
<evidence type="ECO:0000256" key="8">
    <source>
        <dbReference type="SAM" id="SignalP"/>
    </source>
</evidence>